<evidence type="ECO:0000313" key="1">
    <source>
        <dbReference type="EMBL" id="KND96747.1"/>
    </source>
</evidence>
<dbReference type="AlphaFoldDB" id="A0A0L0NRF3"/>
<organism evidence="1 2">
    <name type="scientific">Candidozyma auris</name>
    <name type="common">Yeast</name>
    <name type="synonym">Candida auris</name>
    <dbReference type="NCBI Taxonomy" id="498019"/>
    <lineage>
        <taxon>Eukaryota</taxon>
        <taxon>Fungi</taxon>
        <taxon>Dikarya</taxon>
        <taxon>Ascomycota</taxon>
        <taxon>Saccharomycotina</taxon>
        <taxon>Pichiomycetes</taxon>
        <taxon>Metschnikowiaceae</taxon>
        <taxon>Candidozyma</taxon>
    </lineage>
</organism>
<evidence type="ECO:0000313" key="2">
    <source>
        <dbReference type="Proteomes" id="UP000037122"/>
    </source>
</evidence>
<comment type="caution">
    <text evidence="1">The sequence shown here is derived from an EMBL/GenBank/DDBJ whole genome shotgun (WGS) entry which is preliminary data.</text>
</comment>
<dbReference type="VEuPathDB" id="FungiDB:QG37_06861"/>
<sequence length="81" mass="9382">MDIVRKTKYVNVATLPPYIFPERGVDKVRGKGVTCDTWGAARKKQFTKKKKFAYLRSGWLTQIVSATLDSMERWPREVFGK</sequence>
<gene>
    <name evidence="1" type="ORF">QG37_06861</name>
</gene>
<dbReference type="Proteomes" id="UP000037122">
    <property type="component" value="Unassembled WGS sequence"/>
</dbReference>
<protein>
    <submittedName>
        <fullName evidence="1">Uncharacterized protein</fullName>
    </submittedName>
</protein>
<accession>A0A0L0NRF3</accession>
<name>A0A0L0NRF3_CANAR</name>
<reference evidence="2" key="1">
    <citation type="journal article" date="2015" name="BMC Genomics">
        <title>Draft genome of a commonly misdiagnosed multidrug resistant pathogen Candida auris.</title>
        <authorList>
            <person name="Chatterjee S."/>
            <person name="Alampalli S.V."/>
            <person name="Nageshan R.K."/>
            <person name="Chettiar S.T."/>
            <person name="Joshi S."/>
            <person name="Tatu U.S."/>
        </authorList>
    </citation>
    <scope>NUCLEOTIDE SEQUENCE [LARGE SCALE GENOMIC DNA]</scope>
    <source>
        <strain evidence="2">6684</strain>
    </source>
</reference>
<dbReference type="EMBL" id="LGST01000050">
    <property type="protein sequence ID" value="KND96747.1"/>
    <property type="molecule type" value="Genomic_DNA"/>
</dbReference>
<proteinExistence type="predicted"/>